<dbReference type="PANTHER" id="PTHR43740">
    <property type="entry name" value="LEUCYL-TRNA SYNTHETASE"/>
    <property type="match status" value="1"/>
</dbReference>
<dbReference type="STRING" id="94128.A0A2A3EC22"/>
<dbReference type="GO" id="GO:0006429">
    <property type="term" value="P:leucyl-tRNA aminoacylation"/>
    <property type="evidence" value="ECO:0007669"/>
    <property type="project" value="InterPro"/>
</dbReference>
<evidence type="ECO:0000259" key="8">
    <source>
        <dbReference type="Pfam" id="PF00133"/>
    </source>
</evidence>
<protein>
    <recommendedName>
        <fullName evidence="2">leucine--tRNA ligase</fullName>
        <ecNumber evidence="2">6.1.1.4</ecNumber>
    </recommendedName>
</protein>
<organism evidence="9 10">
    <name type="scientific">Apis cerana cerana</name>
    <name type="common">Oriental honeybee</name>
    <dbReference type="NCBI Taxonomy" id="94128"/>
    <lineage>
        <taxon>Eukaryota</taxon>
        <taxon>Metazoa</taxon>
        <taxon>Ecdysozoa</taxon>
        <taxon>Arthropoda</taxon>
        <taxon>Hexapoda</taxon>
        <taxon>Insecta</taxon>
        <taxon>Pterygota</taxon>
        <taxon>Neoptera</taxon>
        <taxon>Endopterygota</taxon>
        <taxon>Hymenoptera</taxon>
        <taxon>Apocrita</taxon>
        <taxon>Aculeata</taxon>
        <taxon>Apoidea</taxon>
        <taxon>Anthophila</taxon>
        <taxon>Apidae</taxon>
        <taxon>Apis</taxon>
    </lineage>
</organism>
<dbReference type="PANTHER" id="PTHR43740:SF2">
    <property type="entry name" value="LEUCINE--TRNA LIGASE, MITOCHONDRIAL"/>
    <property type="match status" value="1"/>
</dbReference>
<dbReference type="GO" id="GO:0005524">
    <property type="term" value="F:ATP binding"/>
    <property type="evidence" value="ECO:0007669"/>
    <property type="project" value="UniProtKB-KW"/>
</dbReference>
<dbReference type="InterPro" id="IPR002300">
    <property type="entry name" value="aa-tRNA-synth_Ia"/>
</dbReference>
<evidence type="ECO:0000256" key="5">
    <source>
        <dbReference type="ARBA" id="ARBA00022840"/>
    </source>
</evidence>
<keyword evidence="4" id="KW-0547">Nucleotide-binding</keyword>
<name>A0A2A3EC22_APICC</name>
<comment type="similarity">
    <text evidence="1">Belongs to the class-I aminoacyl-tRNA synthetase family.</text>
</comment>
<dbReference type="Proteomes" id="UP000242457">
    <property type="component" value="Unassembled WGS sequence"/>
</dbReference>
<accession>A0A2A3EC22</accession>
<dbReference type="EMBL" id="KZ288289">
    <property type="protein sequence ID" value="PBC29285.1"/>
    <property type="molecule type" value="Genomic_DNA"/>
</dbReference>
<keyword evidence="6" id="KW-0648">Protein biosynthesis</keyword>
<evidence type="ECO:0000256" key="7">
    <source>
        <dbReference type="ARBA" id="ARBA00023146"/>
    </source>
</evidence>
<keyword evidence="10" id="KW-1185">Reference proteome</keyword>
<dbReference type="InterPro" id="IPR014729">
    <property type="entry name" value="Rossmann-like_a/b/a_fold"/>
</dbReference>
<dbReference type="FunFam" id="3.40.50.620:FF:000003">
    <property type="entry name" value="Leucine--tRNA ligase"/>
    <property type="match status" value="1"/>
</dbReference>
<dbReference type="GO" id="GO:0004823">
    <property type="term" value="F:leucine-tRNA ligase activity"/>
    <property type="evidence" value="ECO:0007669"/>
    <property type="project" value="UniProtKB-EC"/>
</dbReference>
<dbReference type="GO" id="GO:0032543">
    <property type="term" value="P:mitochondrial translation"/>
    <property type="evidence" value="ECO:0007669"/>
    <property type="project" value="TreeGrafter"/>
</dbReference>
<sequence>MKITESILYYKDYKFFKNVIRYASTGINKFSNIKLTDVIKKEIEIYWKDKINLNKNYDDTNNKKKKFYILSMFPYSSGMLHMGHVRVYTISDTIAHFYRMKGYNVLHPIGWDAFGLPAENAAIEKQINPIEWTYDNIKSMRNQLKLLNYSFDWDREITTCDPEYYKFTQELFLKLFEKDLVYRKESFVNWDPVDETVLAEEQVDVNNCSWRSGAKVEKKLLNQWFIRTTSFAK</sequence>
<evidence type="ECO:0000256" key="4">
    <source>
        <dbReference type="ARBA" id="ARBA00022741"/>
    </source>
</evidence>
<keyword evidence="5" id="KW-0067">ATP-binding</keyword>
<dbReference type="AlphaFoldDB" id="A0A2A3EC22"/>
<dbReference type="EC" id="6.1.1.4" evidence="2"/>
<dbReference type="Pfam" id="PF00133">
    <property type="entry name" value="tRNA-synt_1"/>
    <property type="match status" value="1"/>
</dbReference>
<dbReference type="GO" id="GO:0005739">
    <property type="term" value="C:mitochondrion"/>
    <property type="evidence" value="ECO:0007669"/>
    <property type="project" value="TreeGrafter"/>
</dbReference>
<dbReference type="Gene3D" id="1.10.730.10">
    <property type="entry name" value="Isoleucyl-tRNA Synthetase, Domain 1"/>
    <property type="match status" value="1"/>
</dbReference>
<dbReference type="InterPro" id="IPR002302">
    <property type="entry name" value="Leu-tRNA-ligase"/>
</dbReference>
<keyword evidence="7 9" id="KW-0030">Aminoacyl-tRNA synthetase</keyword>
<evidence type="ECO:0000313" key="10">
    <source>
        <dbReference type="Proteomes" id="UP000242457"/>
    </source>
</evidence>
<evidence type="ECO:0000256" key="1">
    <source>
        <dbReference type="ARBA" id="ARBA00005594"/>
    </source>
</evidence>
<evidence type="ECO:0000256" key="2">
    <source>
        <dbReference type="ARBA" id="ARBA00013164"/>
    </source>
</evidence>
<dbReference type="InterPro" id="IPR001412">
    <property type="entry name" value="aa-tRNA-synth_I_CS"/>
</dbReference>
<dbReference type="Gene3D" id="3.40.50.620">
    <property type="entry name" value="HUPs"/>
    <property type="match status" value="1"/>
</dbReference>
<evidence type="ECO:0000256" key="6">
    <source>
        <dbReference type="ARBA" id="ARBA00022917"/>
    </source>
</evidence>
<proteinExistence type="inferred from homology"/>
<feature type="domain" description="Aminoacyl-tRNA synthetase class Ia" evidence="8">
    <location>
        <begin position="47"/>
        <end position="231"/>
    </location>
</feature>
<dbReference type="SUPFAM" id="SSF52374">
    <property type="entry name" value="Nucleotidylyl transferase"/>
    <property type="match status" value="1"/>
</dbReference>
<dbReference type="OrthoDB" id="15954at2759"/>
<evidence type="ECO:0000256" key="3">
    <source>
        <dbReference type="ARBA" id="ARBA00022598"/>
    </source>
</evidence>
<gene>
    <name evidence="9" type="ORF">APICC_07821</name>
</gene>
<keyword evidence="3" id="KW-0436">Ligase</keyword>
<reference evidence="9 10" key="1">
    <citation type="submission" date="2014-07" db="EMBL/GenBank/DDBJ databases">
        <title>Genomic and transcriptomic analysis on Apis cerana provide comprehensive insights into honey bee biology.</title>
        <authorList>
            <person name="Diao Q."/>
            <person name="Sun L."/>
            <person name="Zheng H."/>
            <person name="Zheng H."/>
            <person name="Xu S."/>
            <person name="Wang S."/>
            <person name="Zeng Z."/>
            <person name="Hu F."/>
            <person name="Su S."/>
            <person name="Wu J."/>
        </authorList>
    </citation>
    <scope>NUCLEOTIDE SEQUENCE [LARGE SCALE GENOMIC DNA]</scope>
    <source>
        <tissue evidence="9">Pupae without intestine</tissue>
    </source>
</reference>
<evidence type="ECO:0000313" key="9">
    <source>
        <dbReference type="EMBL" id="PBC29285.1"/>
    </source>
</evidence>
<dbReference type="PRINTS" id="PR00985">
    <property type="entry name" value="TRNASYNTHLEU"/>
</dbReference>
<dbReference type="PROSITE" id="PS00178">
    <property type="entry name" value="AA_TRNA_LIGASE_I"/>
    <property type="match status" value="1"/>
</dbReference>